<comment type="caution">
    <text evidence="4">The sequence shown here is derived from an EMBL/GenBank/DDBJ whole genome shotgun (WGS) entry which is preliminary data.</text>
</comment>
<feature type="region of interest" description="Disordered" evidence="2">
    <location>
        <begin position="1"/>
        <end position="136"/>
    </location>
</feature>
<gene>
    <name evidence="4" type="ORF">GCM10023116_03360</name>
</gene>
<dbReference type="Gene3D" id="2.60.120.260">
    <property type="entry name" value="Galactose-binding domain-like"/>
    <property type="match status" value="1"/>
</dbReference>
<dbReference type="InterPro" id="IPR008979">
    <property type="entry name" value="Galactose-bd-like_sf"/>
</dbReference>
<reference evidence="5" key="1">
    <citation type="journal article" date="2019" name="Int. J. Syst. Evol. Microbiol.">
        <title>The Global Catalogue of Microorganisms (GCM) 10K type strain sequencing project: providing services to taxonomists for standard genome sequencing and annotation.</title>
        <authorList>
            <consortium name="The Broad Institute Genomics Platform"/>
            <consortium name="The Broad Institute Genome Sequencing Center for Infectious Disease"/>
            <person name="Wu L."/>
            <person name="Ma J."/>
        </authorList>
    </citation>
    <scope>NUCLEOTIDE SEQUENCE [LARGE SCALE GENOMIC DNA]</scope>
    <source>
        <strain evidence="5">JCM 17805</strain>
    </source>
</reference>
<feature type="compositionally biased region" description="Basic and acidic residues" evidence="2">
    <location>
        <begin position="110"/>
        <end position="127"/>
    </location>
</feature>
<dbReference type="PROSITE" id="PS00330">
    <property type="entry name" value="HEMOLYSIN_CALCIUM"/>
    <property type="match status" value="1"/>
</dbReference>
<evidence type="ECO:0000256" key="2">
    <source>
        <dbReference type="SAM" id="MobiDB-lite"/>
    </source>
</evidence>
<dbReference type="InterPro" id="IPR007397">
    <property type="entry name" value="F-box-assoc_dom"/>
</dbReference>
<dbReference type="PANTHER" id="PTHR12125">
    <property type="entry name" value="F-BOX ONLY PROTEIN 6-LIKE PROTEIN"/>
    <property type="match status" value="1"/>
</dbReference>
<dbReference type="InterPro" id="IPR019960">
    <property type="entry name" value="T1SS_VCA0849"/>
</dbReference>
<protein>
    <recommendedName>
        <fullName evidence="3">FBA domain-containing protein</fullName>
    </recommendedName>
</protein>
<dbReference type="SUPFAM" id="SSF51120">
    <property type="entry name" value="beta-Roll"/>
    <property type="match status" value="1"/>
</dbReference>
<dbReference type="PROSITE" id="PS51114">
    <property type="entry name" value="FBA"/>
    <property type="match status" value="1"/>
</dbReference>
<dbReference type="SUPFAM" id="SSF49785">
    <property type="entry name" value="Galactose-binding domain-like"/>
    <property type="match status" value="1"/>
</dbReference>
<keyword evidence="5" id="KW-1185">Reference proteome</keyword>
<feature type="compositionally biased region" description="Polar residues" evidence="2">
    <location>
        <begin position="8"/>
        <end position="31"/>
    </location>
</feature>
<dbReference type="PRINTS" id="PR00313">
    <property type="entry name" value="CABNDNGRPT"/>
</dbReference>
<dbReference type="InterPro" id="IPR001343">
    <property type="entry name" value="Hemolysn_Ca-bd"/>
</dbReference>
<evidence type="ECO:0000313" key="5">
    <source>
        <dbReference type="Proteomes" id="UP001500604"/>
    </source>
</evidence>
<keyword evidence="1" id="KW-0106">Calcium</keyword>
<dbReference type="Pfam" id="PF04300">
    <property type="entry name" value="FBA"/>
    <property type="match status" value="1"/>
</dbReference>
<accession>A0ABP8UWT4</accession>
<sequence>MVDEPSRDSGQLQAATQPGSNSEMVDRQTNLKGDELQASIADPHSAPATAMEQPAAGPAAGSEPQPESLPDGPFPAADAVPASEKYKEDELLSAIPYAETEVAEWQEDPFPEKQDRHYDDVENRGDQKALLSEQRAGTDWYKKSETLMLPEHDEQTEIRDFKDDPVLRLTADHTVESRHTENREENKRVQALLDEIDAIGIKTHEYEQEEENPGDNFQSQSLFQEEDAPLSQSAVERALQTLSKSISLGEDGRYFFAPNDFGLGAESIGTEYTVRISQLPARGILVLDGEIVQADQAIPASSVGDLVFIPPANAHGDDYASIRYTISDGSQVSAPATLKIQVTAQSDDPEADARTLAMTESASHQFTVDDFGFSDADDGDTLQAITIKSLPATGTLTYDGVSVYVNQVIQASDIGKLLYTAPLVSSDRSASFEFTVSDGSASSEQQTFDIAVQNRQWMSDNLLTDPSGADWRMSHWDREGSWTTLPFGGHDSITGQWQGNGVASKSQTINLLNKGYSAEYLDTAPDITVQDWFVSTSSAYSARYQMQVELLDEYGSVIHSWQSSSVWATWSWNTVQHTLRDYGEGLRSIRFTHGGNGRGVVVDDTSVQIEDPTVTGTADDDILRGARNNDILVGDAGDDILYGGFGNDTMLGGAGADTFVFEQGDQTETSIPTVDTIRNFSLSEGDVLDLSDMLIGESAETIDAYLDLATVNGNTEISVKDRANGQTVQKIVLDGVDLSSLGSESEIINNLLNNGNLNIDH</sequence>
<dbReference type="SMART" id="SM01198">
    <property type="entry name" value="FBA"/>
    <property type="match status" value="1"/>
</dbReference>
<dbReference type="NCBIfam" id="TIGR03661">
    <property type="entry name" value="T1SS_VCA0849"/>
    <property type="match status" value="1"/>
</dbReference>
<dbReference type="InterPro" id="IPR018511">
    <property type="entry name" value="Hemolysin-typ_Ca-bd_CS"/>
</dbReference>
<dbReference type="EMBL" id="BAABFL010000024">
    <property type="protein sequence ID" value="GAA4648072.1"/>
    <property type="molecule type" value="Genomic_DNA"/>
</dbReference>
<dbReference type="Proteomes" id="UP001500604">
    <property type="component" value="Unassembled WGS sequence"/>
</dbReference>
<feature type="domain" description="FBA" evidence="3">
    <location>
        <begin position="432"/>
        <end position="618"/>
    </location>
</feature>
<proteinExistence type="predicted"/>
<evidence type="ECO:0000256" key="1">
    <source>
        <dbReference type="ARBA" id="ARBA00022837"/>
    </source>
</evidence>
<dbReference type="Pfam" id="PF00353">
    <property type="entry name" value="HemolysinCabind"/>
    <property type="match status" value="1"/>
</dbReference>
<dbReference type="InterPro" id="IPR039752">
    <property type="entry name" value="F-box_only"/>
</dbReference>
<organism evidence="4 5">
    <name type="scientific">Kistimonas scapharcae</name>
    <dbReference type="NCBI Taxonomy" id="1036133"/>
    <lineage>
        <taxon>Bacteria</taxon>
        <taxon>Pseudomonadati</taxon>
        <taxon>Pseudomonadota</taxon>
        <taxon>Gammaproteobacteria</taxon>
        <taxon>Oceanospirillales</taxon>
        <taxon>Endozoicomonadaceae</taxon>
        <taxon>Kistimonas</taxon>
    </lineage>
</organism>
<name>A0ABP8UWT4_9GAMM</name>
<dbReference type="RefSeq" id="WP_345193249.1">
    <property type="nucleotide sequence ID" value="NZ_BAABFL010000024.1"/>
</dbReference>
<evidence type="ECO:0000259" key="3">
    <source>
        <dbReference type="PROSITE" id="PS51114"/>
    </source>
</evidence>
<dbReference type="PANTHER" id="PTHR12125:SF5">
    <property type="entry name" value="F-BOX DOMAIN-CONTAINING PROTEIN"/>
    <property type="match status" value="1"/>
</dbReference>
<evidence type="ECO:0000313" key="4">
    <source>
        <dbReference type="EMBL" id="GAA4648072.1"/>
    </source>
</evidence>
<dbReference type="InterPro" id="IPR011049">
    <property type="entry name" value="Serralysin-like_metalloprot_C"/>
</dbReference>